<organism evidence="3 4">
    <name type="scientific">Stentor coeruleus</name>
    <dbReference type="NCBI Taxonomy" id="5963"/>
    <lineage>
        <taxon>Eukaryota</taxon>
        <taxon>Sar</taxon>
        <taxon>Alveolata</taxon>
        <taxon>Ciliophora</taxon>
        <taxon>Postciliodesmatophora</taxon>
        <taxon>Heterotrichea</taxon>
        <taxon>Heterotrichida</taxon>
        <taxon>Stentoridae</taxon>
        <taxon>Stentor</taxon>
    </lineage>
</organism>
<name>A0A1R2B9Y9_9CILI</name>
<dbReference type="OrthoDB" id="322825at2759"/>
<comment type="caution">
    <text evidence="3">The sequence shown here is derived from an EMBL/GenBank/DDBJ whole genome shotgun (WGS) entry which is preliminary data.</text>
</comment>
<feature type="coiled-coil region" evidence="1">
    <location>
        <begin position="5"/>
        <end position="62"/>
    </location>
</feature>
<evidence type="ECO:0000256" key="2">
    <source>
        <dbReference type="SAM" id="MobiDB-lite"/>
    </source>
</evidence>
<accession>A0A1R2B9Y9</accession>
<keyword evidence="1" id="KW-0175">Coiled coil</keyword>
<evidence type="ECO:0000313" key="4">
    <source>
        <dbReference type="Proteomes" id="UP000187209"/>
    </source>
</evidence>
<dbReference type="Proteomes" id="UP000187209">
    <property type="component" value="Unassembled WGS sequence"/>
</dbReference>
<protein>
    <submittedName>
        <fullName evidence="3">Uncharacterized protein</fullName>
    </submittedName>
</protein>
<proteinExistence type="predicted"/>
<dbReference type="AlphaFoldDB" id="A0A1R2B9Y9"/>
<gene>
    <name evidence="3" type="ORF">SteCoe_27655</name>
</gene>
<evidence type="ECO:0000256" key="1">
    <source>
        <dbReference type="SAM" id="Coils"/>
    </source>
</evidence>
<sequence length="344" mass="40597">MNLVRKTEEEMYRKQQDEMLKEEKKYIFRLENEDFRSKKQTKQDHLDKIKQLDDKLLEELENKSWGSRKIISDSPSSRFSSYPSLAASRNHLDKVKELHEKARNMIKGRHYLQEISERPSPVKMQSETPSPVKMQCETPSPVKIPVFIPQSMMRKAHNLPPPTMQRVLKNGDIITVHLLSDKSRVNDPLIKTEAQIDQNELKTLSKQFKGKPLNQIYSDIQKQFIDGDYSKVNRTESLPIKKKYRNDDFELPKAEIPELRHSSTPIGRVECFIFRDIALNVVSHETNRDWVSKRMKQYSDKVKEKYLPKACEKKEIEMILMKEKLKKEKTVTINRIKVLRTPEF</sequence>
<dbReference type="EMBL" id="MPUH01000809">
    <property type="protein sequence ID" value="OMJ73611.1"/>
    <property type="molecule type" value="Genomic_DNA"/>
</dbReference>
<keyword evidence="4" id="KW-1185">Reference proteome</keyword>
<evidence type="ECO:0000313" key="3">
    <source>
        <dbReference type="EMBL" id="OMJ73611.1"/>
    </source>
</evidence>
<reference evidence="3 4" key="1">
    <citation type="submission" date="2016-11" db="EMBL/GenBank/DDBJ databases">
        <title>The macronuclear genome of Stentor coeruleus: a giant cell with tiny introns.</title>
        <authorList>
            <person name="Slabodnick M."/>
            <person name="Ruby J.G."/>
            <person name="Reiff S.B."/>
            <person name="Swart E.C."/>
            <person name="Gosai S."/>
            <person name="Prabakaran S."/>
            <person name="Witkowska E."/>
            <person name="Larue G.E."/>
            <person name="Fisher S."/>
            <person name="Freeman R.M."/>
            <person name="Gunawardena J."/>
            <person name="Chu W."/>
            <person name="Stover N.A."/>
            <person name="Gregory B.D."/>
            <person name="Nowacki M."/>
            <person name="Derisi J."/>
            <person name="Roy S.W."/>
            <person name="Marshall W.F."/>
            <person name="Sood P."/>
        </authorList>
    </citation>
    <scope>NUCLEOTIDE SEQUENCE [LARGE SCALE GENOMIC DNA]</scope>
    <source>
        <strain evidence="3">WM001</strain>
    </source>
</reference>
<feature type="region of interest" description="Disordered" evidence="2">
    <location>
        <begin position="118"/>
        <end position="138"/>
    </location>
</feature>